<dbReference type="AlphaFoldDB" id="A0A6A6HJZ3"/>
<evidence type="ECO:0000313" key="4">
    <source>
        <dbReference type="EMBL" id="KAF2238357.1"/>
    </source>
</evidence>
<dbReference type="PANTHER" id="PTHR45737">
    <property type="entry name" value="VON WILLEBRAND FACTOR A DOMAIN-CONTAINING PROTEIN 5A"/>
    <property type="match status" value="1"/>
</dbReference>
<dbReference type="EMBL" id="ML991776">
    <property type="protein sequence ID" value="KAF2238357.1"/>
    <property type="molecule type" value="Genomic_DNA"/>
</dbReference>
<dbReference type="SMART" id="SM00609">
    <property type="entry name" value="VIT"/>
    <property type="match status" value="1"/>
</dbReference>
<dbReference type="OrthoDB" id="1729737at2759"/>
<evidence type="ECO:0000259" key="2">
    <source>
        <dbReference type="PROSITE" id="PS50234"/>
    </source>
</evidence>
<dbReference type="InterPro" id="IPR036465">
    <property type="entry name" value="vWFA_dom_sf"/>
</dbReference>
<dbReference type="InterPro" id="IPR013694">
    <property type="entry name" value="VIT"/>
</dbReference>
<organism evidence="4 5">
    <name type="scientific">Viridothelium virens</name>
    <name type="common">Speckled blister lichen</name>
    <name type="synonym">Trypethelium virens</name>
    <dbReference type="NCBI Taxonomy" id="1048519"/>
    <lineage>
        <taxon>Eukaryota</taxon>
        <taxon>Fungi</taxon>
        <taxon>Dikarya</taxon>
        <taxon>Ascomycota</taxon>
        <taxon>Pezizomycotina</taxon>
        <taxon>Dothideomycetes</taxon>
        <taxon>Dothideomycetes incertae sedis</taxon>
        <taxon>Trypetheliales</taxon>
        <taxon>Trypetheliaceae</taxon>
        <taxon>Viridothelium</taxon>
    </lineage>
</organism>
<evidence type="ECO:0000313" key="5">
    <source>
        <dbReference type="Proteomes" id="UP000800092"/>
    </source>
</evidence>
<keyword evidence="5" id="KW-1185">Reference proteome</keyword>
<feature type="region of interest" description="Disordered" evidence="1">
    <location>
        <begin position="716"/>
        <end position="771"/>
    </location>
</feature>
<name>A0A6A6HJZ3_VIRVR</name>
<evidence type="ECO:0000256" key="1">
    <source>
        <dbReference type="SAM" id="MobiDB-lite"/>
    </source>
</evidence>
<protein>
    <submittedName>
        <fullName evidence="4">VIT-domain-containing protein</fullName>
    </submittedName>
</protein>
<dbReference type="PANTHER" id="PTHR45737:SF6">
    <property type="entry name" value="VON WILLEBRAND FACTOR A DOMAIN-CONTAINING PROTEIN 5A"/>
    <property type="match status" value="1"/>
</dbReference>
<dbReference type="Gene3D" id="3.40.50.410">
    <property type="entry name" value="von Willebrand factor, type A domain"/>
    <property type="match status" value="1"/>
</dbReference>
<dbReference type="PROSITE" id="PS50234">
    <property type="entry name" value="VWFA"/>
    <property type="match status" value="1"/>
</dbReference>
<gene>
    <name evidence="4" type="ORF">EV356DRAFT_479563</name>
</gene>
<feature type="compositionally biased region" description="Polar residues" evidence="1">
    <location>
        <begin position="740"/>
        <end position="750"/>
    </location>
</feature>
<dbReference type="SUPFAM" id="SSF53300">
    <property type="entry name" value="vWA-like"/>
    <property type="match status" value="1"/>
</dbReference>
<accession>A0A6A6HJZ3</accession>
<reference evidence="4" key="1">
    <citation type="journal article" date="2020" name="Stud. Mycol.">
        <title>101 Dothideomycetes genomes: a test case for predicting lifestyles and emergence of pathogens.</title>
        <authorList>
            <person name="Haridas S."/>
            <person name="Albert R."/>
            <person name="Binder M."/>
            <person name="Bloem J."/>
            <person name="Labutti K."/>
            <person name="Salamov A."/>
            <person name="Andreopoulos B."/>
            <person name="Baker S."/>
            <person name="Barry K."/>
            <person name="Bills G."/>
            <person name="Bluhm B."/>
            <person name="Cannon C."/>
            <person name="Castanera R."/>
            <person name="Culley D."/>
            <person name="Daum C."/>
            <person name="Ezra D."/>
            <person name="Gonzalez J."/>
            <person name="Henrissat B."/>
            <person name="Kuo A."/>
            <person name="Liang C."/>
            <person name="Lipzen A."/>
            <person name="Lutzoni F."/>
            <person name="Magnuson J."/>
            <person name="Mondo S."/>
            <person name="Nolan M."/>
            <person name="Ohm R."/>
            <person name="Pangilinan J."/>
            <person name="Park H.-J."/>
            <person name="Ramirez L."/>
            <person name="Alfaro M."/>
            <person name="Sun H."/>
            <person name="Tritt A."/>
            <person name="Yoshinaga Y."/>
            <person name="Zwiers L.-H."/>
            <person name="Turgeon B."/>
            <person name="Goodwin S."/>
            <person name="Spatafora J."/>
            <person name="Crous P."/>
            <person name="Grigoriev I."/>
        </authorList>
    </citation>
    <scope>NUCLEOTIDE SEQUENCE</scope>
    <source>
        <strain evidence="4">Tuck. ex Michener</strain>
    </source>
</reference>
<feature type="region of interest" description="Disordered" evidence="1">
    <location>
        <begin position="506"/>
        <end position="554"/>
    </location>
</feature>
<dbReference type="InterPro" id="IPR002035">
    <property type="entry name" value="VWF_A"/>
</dbReference>
<proteinExistence type="predicted"/>
<sequence>MVRTYHICGCYYTTGPPTSAWGYAPRTYLPQVELKSHSTILSTSSRTVLTQTFSNPSSTKGIKTLRYTFPLYDGVSVVDFECTIGDRKIHGVVKEKEKARAVFQEAVDQGQQAGLLEQLPDASDVFTTTVGNVPPSAKIVINITYLGELKNDAEVDGIRFTIPTKIAPRYGSYPGQLAYSAADAAQASKGMEIIVDASMPEGSFIKAMQSPSHRLAVSIGTLSSAPNAEPRLNQASASLTLGSTELDSDFVLQVLNKDTGSPKAMLERHPMIPNQRALAVSLVPRFSLPQARPEIVFVVDRSGSMRDKIPTLVSALRIFLKSLPVGVMFNICSFGSSYSFLWQKSKTYDQSSLDVALAHVQSFGSDYGGTNMYQPIEATINNRYGDLPLEVVFLTDGQVTDQELLFNLLNRMVGESKAPIRFFTLGIGSQTSHALLEGVARAGNGFSQSVKEGEKLDRKVVRMLKGALTPHVSDYSLEVRYKEEEGEDFELVDKIEECLNLDVLAAPSKEDEEDRPNSQPISLFDANADPDKDENPGNDEDGQKRYSHLPTLSSPKILQAPNRIPPLFSFIRTSVYLLLSPETIKKTPKSVILKASSQHGPLQIEIPVQVMETPGETIHQLAAKKAVQELEEGRGWIFSAKDQATGSLLKDKMPGQFPQMVEREAVKLGVQFQVGGKFCSFVAVEANDKKADKEGDLAMEDTLGYEFLDVSNQTINAKTPHDMPSIRAANAQKSPPRFQMMSTASTQSTNNDRRSFPQRHSTRSQPSSNNFAVQWMPQSGQAQQDTAEEPMEALISLQTFEGPWGWTPELFEILGITEEAARHGFDKAGVAMTEKNLLATSIVICFFRIKLASEEETWELVLDKAVNWIENQAAEESRSAMMATAEKLVQSI</sequence>
<dbReference type="Pfam" id="PF08487">
    <property type="entry name" value="VIT"/>
    <property type="match status" value="1"/>
</dbReference>
<feature type="domain" description="VIT" evidence="3">
    <location>
        <begin position="15"/>
        <end position="147"/>
    </location>
</feature>
<dbReference type="PROSITE" id="PS51468">
    <property type="entry name" value="VIT"/>
    <property type="match status" value="1"/>
</dbReference>
<dbReference type="SMART" id="SM00327">
    <property type="entry name" value="VWA"/>
    <property type="match status" value="1"/>
</dbReference>
<feature type="domain" description="VWFA" evidence="2">
    <location>
        <begin position="294"/>
        <end position="464"/>
    </location>
</feature>
<dbReference type="Pfam" id="PF13768">
    <property type="entry name" value="VWA_3"/>
    <property type="match status" value="1"/>
</dbReference>
<evidence type="ECO:0000259" key="3">
    <source>
        <dbReference type="PROSITE" id="PS51468"/>
    </source>
</evidence>
<dbReference type="Proteomes" id="UP000800092">
    <property type="component" value="Unassembled WGS sequence"/>
</dbReference>